<name>A0A2Z6NQV7_TRISU</name>
<dbReference type="PANTHER" id="PTHR35497:SF1">
    <property type="entry name" value="ACYL-UDP-N-ACETYLGLUCOSAMINE O-ACYLTRANSFERASE"/>
    <property type="match status" value="1"/>
</dbReference>
<accession>A0A2Z6NQV7</accession>
<reference evidence="2" key="1">
    <citation type="journal article" date="2017" name="Front. Plant Sci.">
        <title>Climate Clever Clovers: New Paradigm to Reduce the Environmental Footprint of Ruminants by Breeding Low Methanogenic Forages Utilizing Haplotype Variation.</title>
        <authorList>
            <person name="Kaur P."/>
            <person name="Appels R."/>
            <person name="Bayer P.E."/>
            <person name="Keeble-Gagnere G."/>
            <person name="Wang J."/>
            <person name="Hirakawa H."/>
            <person name="Shirasawa K."/>
            <person name="Vercoe P."/>
            <person name="Stefanova K."/>
            <person name="Durmic Z."/>
            <person name="Nichols P."/>
            <person name="Revell C."/>
            <person name="Isobe S.N."/>
            <person name="Edwards D."/>
            <person name="Erskine W."/>
        </authorList>
    </citation>
    <scope>NUCLEOTIDE SEQUENCE [LARGE SCALE GENOMIC DNA]</scope>
    <source>
        <strain evidence="2">cv. Daliak</strain>
    </source>
</reference>
<sequence length="81" mass="9179">MTPQHQLDRSDCPLLCTKAVSNMSMRKAIRRRERLAAEKVCNICQLNMIPGKDVVTFLNLNTGSSLLQSKFNWGKIISLML</sequence>
<evidence type="ECO:0000313" key="1">
    <source>
        <dbReference type="EMBL" id="GAU45996.1"/>
    </source>
</evidence>
<protein>
    <submittedName>
        <fullName evidence="1">Uncharacterized protein</fullName>
    </submittedName>
</protein>
<dbReference type="AlphaFoldDB" id="A0A2Z6NQV7"/>
<gene>
    <name evidence="1" type="ORF">TSUD_187400</name>
</gene>
<dbReference type="OrthoDB" id="1876367at2759"/>
<dbReference type="EMBL" id="DF974168">
    <property type="protein sequence ID" value="GAU45996.1"/>
    <property type="molecule type" value="Genomic_DNA"/>
</dbReference>
<proteinExistence type="predicted"/>
<keyword evidence="2" id="KW-1185">Reference proteome</keyword>
<dbReference type="Proteomes" id="UP000242715">
    <property type="component" value="Unassembled WGS sequence"/>
</dbReference>
<evidence type="ECO:0000313" key="2">
    <source>
        <dbReference type="Proteomes" id="UP000242715"/>
    </source>
</evidence>
<organism evidence="1 2">
    <name type="scientific">Trifolium subterraneum</name>
    <name type="common">Subterranean clover</name>
    <dbReference type="NCBI Taxonomy" id="3900"/>
    <lineage>
        <taxon>Eukaryota</taxon>
        <taxon>Viridiplantae</taxon>
        <taxon>Streptophyta</taxon>
        <taxon>Embryophyta</taxon>
        <taxon>Tracheophyta</taxon>
        <taxon>Spermatophyta</taxon>
        <taxon>Magnoliopsida</taxon>
        <taxon>eudicotyledons</taxon>
        <taxon>Gunneridae</taxon>
        <taxon>Pentapetalae</taxon>
        <taxon>rosids</taxon>
        <taxon>fabids</taxon>
        <taxon>Fabales</taxon>
        <taxon>Fabaceae</taxon>
        <taxon>Papilionoideae</taxon>
        <taxon>50 kb inversion clade</taxon>
        <taxon>NPAAA clade</taxon>
        <taxon>Hologalegina</taxon>
        <taxon>IRL clade</taxon>
        <taxon>Trifolieae</taxon>
        <taxon>Trifolium</taxon>
    </lineage>
</organism>
<dbReference type="PANTHER" id="PTHR35497">
    <property type="entry name" value="ACYL-UDP-N-ACETYLGLUCOSAMINE O-ACYLTRANSFERASE"/>
    <property type="match status" value="1"/>
</dbReference>